<feature type="region of interest" description="Disordered" evidence="1">
    <location>
        <begin position="89"/>
        <end position="137"/>
    </location>
</feature>
<accession>A0A7S4KAF2</accession>
<dbReference type="EMBL" id="HBKQ01061466">
    <property type="protein sequence ID" value="CAE2288790.1"/>
    <property type="molecule type" value="Transcribed_RNA"/>
</dbReference>
<evidence type="ECO:0000313" key="2">
    <source>
        <dbReference type="EMBL" id="CAE2288790.1"/>
    </source>
</evidence>
<gene>
    <name evidence="2" type="ORF">OAUR00152_LOCUS41921</name>
</gene>
<feature type="compositionally biased region" description="Gly residues" evidence="1">
    <location>
        <begin position="94"/>
        <end position="103"/>
    </location>
</feature>
<organism evidence="2">
    <name type="scientific">Odontella aurita</name>
    <dbReference type="NCBI Taxonomy" id="265563"/>
    <lineage>
        <taxon>Eukaryota</taxon>
        <taxon>Sar</taxon>
        <taxon>Stramenopiles</taxon>
        <taxon>Ochrophyta</taxon>
        <taxon>Bacillariophyta</taxon>
        <taxon>Mediophyceae</taxon>
        <taxon>Biddulphiophycidae</taxon>
        <taxon>Eupodiscales</taxon>
        <taxon>Odontellaceae</taxon>
        <taxon>Odontella</taxon>
    </lineage>
</organism>
<sequence>MSRGSFFGSSRATKRCAVLSTIVLGALSCLLFEDERSFVFLQSGENSNVTKSISASTVVWKIKGDEDGESAVALNSSSQISPAGLSSLVSSGRQGVGGKGGVDPAGSPPGPVPDGRDSQRGNESSIPLPRPTTNEERSAALSYLRSLQARYDAQNISHAFAMRGNGWLYKEHRLLLALQLPGEILMGNNVLYITDVSGEKCDPDLIYIWVRIAGPEIFSGAAKPLGKAGSGKRQCAWTFDFEMRIAGPYIVESKLLHWDPLASFDHGKCKTTTEVPPELSNPAYPPDNVSYPYYRAVDGFKFYDGMNTCCEVCTRTPGCVRWSIPALEEAHECELYFEEKEDEGPVIAVSADERTIRKRQLRLLHHQSSLLNGFSHGHALGQVRRRLRGLFLDGAHGPRYGISRNESTAYFLGCGWNPFMSLDFPCITATEDMIYGSNTTIALHEDDYVARASYTQRSCMIEDEAFGKHRGRWVRRDFFNTTECPEPMVPDKTFSDGGLQIMKNYGDHPICWHRDDFHQVGAFCAEPGCKFVVKDMWRSHLHAEQQWYGTWEQYGCAYRELTDSELQQCVNFRKIEKFDVTGASVASMVRKYLNQRLSGIQLAKAGTPGAISVELSSLSMPHMTWHLTQQEVREKLKTTFGNSTDRTHRYFFSGSFYTSEREIHINAARSLKFSEIAEEILGGKGWKHINAFGMSAAFAYDTAGQMDGLHIYGPPMKMIIVKFFHHLCDGLL</sequence>
<evidence type="ECO:0000256" key="1">
    <source>
        <dbReference type="SAM" id="MobiDB-lite"/>
    </source>
</evidence>
<name>A0A7S4KAF2_9STRA</name>
<protein>
    <submittedName>
        <fullName evidence="2">Uncharacterized protein</fullName>
    </submittedName>
</protein>
<dbReference type="AlphaFoldDB" id="A0A7S4KAF2"/>
<proteinExistence type="predicted"/>
<reference evidence="2" key="1">
    <citation type="submission" date="2021-01" db="EMBL/GenBank/DDBJ databases">
        <authorList>
            <person name="Corre E."/>
            <person name="Pelletier E."/>
            <person name="Niang G."/>
            <person name="Scheremetjew M."/>
            <person name="Finn R."/>
            <person name="Kale V."/>
            <person name="Holt S."/>
            <person name="Cochrane G."/>
            <person name="Meng A."/>
            <person name="Brown T."/>
            <person name="Cohen L."/>
        </authorList>
    </citation>
    <scope>NUCLEOTIDE SEQUENCE</scope>
    <source>
        <strain evidence="2">Isolate 1302-5</strain>
    </source>
</reference>
<dbReference type="PROSITE" id="PS51257">
    <property type="entry name" value="PROKAR_LIPOPROTEIN"/>
    <property type="match status" value="1"/>
</dbReference>